<keyword evidence="1" id="KW-0732">Signal</keyword>
<reference evidence="2" key="2">
    <citation type="submission" date="2021-02" db="EMBL/GenBank/DDBJ databases">
        <authorList>
            <person name="Kimball J.A."/>
            <person name="Haas M.W."/>
            <person name="Macchietto M."/>
            <person name="Kono T."/>
            <person name="Duquette J."/>
            <person name="Shao M."/>
        </authorList>
    </citation>
    <scope>NUCLEOTIDE SEQUENCE</scope>
    <source>
        <tissue evidence="2">Fresh leaf tissue</tissue>
    </source>
</reference>
<reference evidence="2" key="1">
    <citation type="journal article" date="2021" name="bioRxiv">
        <title>Whole Genome Assembly and Annotation of Northern Wild Rice, Zizania palustris L., Supports a Whole Genome Duplication in the Zizania Genus.</title>
        <authorList>
            <person name="Haas M."/>
            <person name="Kono T."/>
            <person name="Macchietto M."/>
            <person name="Millas R."/>
            <person name="McGilp L."/>
            <person name="Shao M."/>
            <person name="Duquette J."/>
            <person name="Hirsch C.N."/>
            <person name="Kimball J."/>
        </authorList>
    </citation>
    <scope>NUCLEOTIDE SEQUENCE</scope>
    <source>
        <tissue evidence="2">Fresh leaf tissue</tissue>
    </source>
</reference>
<organism evidence="2 3">
    <name type="scientific">Zizania palustris</name>
    <name type="common">Northern wild rice</name>
    <dbReference type="NCBI Taxonomy" id="103762"/>
    <lineage>
        <taxon>Eukaryota</taxon>
        <taxon>Viridiplantae</taxon>
        <taxon>Streptophyta</taxon>
        <taxon>Embryophyta</taxon>
        <taxon>Tracheophyta</taxon>
        <taxon>Spermatophyta</taxon>
        <taxon>Magnoliopsida</taxon>
        <taxon>Liliopsida</taxon>
        <taxon>Poales</taxon>
        <taxon>Poaceae</taxon>
        <taxon>BOP clade</taxon>
        <taxon>Oryzoideae</taxon>
        <taxon>Oryzeae</taxon>
        <taxon>Zizaniinae</taxon>
        <taxon>Zizania</taxon>
    </lineage>
</organism>
<sequence>MQKLGKQRGQKQRNQLRLLLLLSIRLSLTLSAGHRPPARPDACMHASHAGERHLYALPGARMPFTLALVPPSDEHEGLRSA</sequence>
<comment type="caution">
    <text evidence="2">The sequence shown here is derived from an EMBL/GenBank/DDBJ whole genome shotgun (WGS) entry which is preliminary data.</text>
</comment>
<feature type="chain" id="PRO_5035168673" description="Secreted protein" evidence="1">
    <location>
        <begin position="32"/>
        <end position="81"/>
    </location>
</feature>
<keyword evidence="3" id="KW-1185">Reference proteome</keyword>
<evidence type="ECO:0000313" key="2">
    <source>
        <dbReference type="EMBL" id="KAG8083061.1"/>
    </source>
</evidence>
<dbReference type="AlphaFoldDB" id="A0A8J5TLF4"/>
<evidence type="ECO:0008006" key="4">
    <source>
        <dbReference type="Google" id="ProtNLM"/>
    </source>
</evidence>
<gene>
    <name evidence="2" type="ORF">GUJ93_ZPchr0014g46631</name>
</gene>
<feature type="signal peptide" evidence="1">
    <location>
        <begin position="1"/>
        <end position="31"/>
    </location>
</feature>
<protein>
    <recommendedName>
        <fullName evidence="4">Secreted protein</fullName>
    </recommendedName>
</protein>
<proteinExistence type="predicted"/>
<dbReference type="EMBL" id="JAAALK010000086">
    <property type="protein sequence ID" value="KAG8083061.1"/>
    <property type="molecule type" value="Genomic_DNA"/>
</dbReference>
<evidence type="ECO:0000256" key="1">
    <source>
        <dbReference type="SAM" id="SignalP"/>
    </source>
</evidence>
<evidence type="ECO:0000313" key="3">
    <source>
        <dbReference type="Proteomes" id="UP000729402"/>
    </source>
</evidence>
<name>A0A8J5TLF4_ZIZPA</name>
<accession>A0A8J5TLF4</accession>
<dbReference type="Proteomes" id="UP000729402">
    <property type="component" value="Unassembled WGS sequence"/>
</dbReference>